<evidence type="ECO:0008006" key="3">
    <source>
        <dbReference type="Google" id="ProtNLM"/>
    </source>
</evidence>
<protein>
    <recommendedName>
        <fullName evidence="3">Lipoprotein</fullName>
    </recommendedName>
</protein>
<gene>
    <name evidence="1" type="ORF">FHS54_002719</name>
</gene>
<comment type="caution">
    <text evidence="1">The sequence shown here is derived from an EMBL/GenBank/DDBJ whole genome shotgun (WGS) entry which is preliminary data.</text>
</comment>
<dbReference type="PROSITE" id="PS51257">
    <property type="entry name" value="PROKAR_LIPOPROTEIN"/>
    <property type="match status" value="1"/>
</dbReference>
<keyword evidence="2" id="KW-1185">Reference proteome</keyword>
<sequence length="133" mass="13956">MRGWMLLAPAMLAGCAGSAEPPQLTERQAARLEKALAGKVPGEPVSCIPRHPQASLTAISGSVLLYRVSGRLIYRNDLIGSCPGLARGDTLVVRPLGSQYCRGDMARSADLTVGMVTGACALGSFTPYRTPGR</sequence>
<proteinExistence type="predicted"/>
<evidence type="ECO:0000313" key="1">
    <source>
        <dbReference type="EMBL" id="NIJ17730.1"/>
    </source>
</evidence>
<dbReference type="AlphaFoldDB" id="A0A846MAR6"/>
<dbReference type="Proteomes" id="UP000576821">
    <property type="component" value="Unassembled WGS sequence"/>
</dbReference>
<organism evidence="1 2">
    <name type="scientific">Sphingobium vermicomposti</name>
    <dbReference type="NCBI Taxonomy" id="529005"/>
    <lineage>
        <taxon>Bacteria</taxon>
        <taxon>Pseudomonadati</taxon>
        <taxon>Pseudomonadota</taxon>
        <taxon>Alphaproteobacteria</taxon>
        <taxon>Sphingomonadales</taxon>
        <taxon>Sphingomonadaceae</taxon>
        <taxon>Sphingobium</taxon>
    </lineage>
</organism>
<dbReference type="RefSeq" id="WP_167304289.1">
    <property type="nucleotide sequence ID" value="NZ_JAASQR010000003.1"/>
</dbReference>
<accession>A0A846MAR6</accession>
<name>A0A846MAR6_9SPHN</name>
<dbReference type="EMBL" id="JAASQR010000003">
    <property type="protein sequence ID" value="NIJ17730.1"/>
    <property type="molecule type" value="Genomic_DNA"/>
</dbReference>
<reference evidence="1 2" key="1">
    <citation type="submission" date="2020-03" db="EMBL/GenBank/DDBJ databases">
        <title>Genomic Encyclopedia of Type Strains, Phase IV (KMG-IV): sequencing the most valuable type-strain genomes for metagenomic binning, comparative biology and taxonomic classification.</title>
        <authorList>
            <person name="Goeker M."/>
        </authorList>
    </citation>
    <scope>NUCLEOTIDE SEQUENCE [LARGE SCALE GENOMIC DNA]</scope>
    <source>
        <strain evidence="1 2">DSM 21299</strain>
    </source>
</reference>
<evidence type="ECO:0000313" key="2">
    <source>
        <dbReference type="Proteomes" id="UP000576821"/>
    </source>
</evidence>